<comment type="caution">
    <text evidence="2">The sequence shown here is derived from an EMBL/GenBank/DDBJ whole genome shotgun (WGS) entry which is preliminary data.</text>
</comment>
<reference evidence="2" key="1">
    <citation type="submission" date="2019-12" db="EMBL/GenBank/DDBJ databases">
        <title>Genome sequencing and annotation of Brassica cretica.</title>
        <authorList>
            <person name="Studholme D.J."/>
            <person name="Sarris P."/>
        </authorList>
    </citation>
    <scope>NUCLEOTIDE SEQUENCE</scope>
    <source>
        <strain evidence="2">PFS-109/04</strain>
        <tissue evidence="2">Leaf</tissue>
    </source>
</reference>
<sequence>MEKSIIPAVRVLIRFGDELDDILTAGTPNRDPRSSDSPLSTIRGRRNPTIGSLCK</sequence>
<proteinExistence type="predicted"/>
<dbReference type="AlphaFoldDB" id="A0A8S9PJB0"/>
<evidence type="ECO:0000256" key="1">
    <source>
        <dbReference type="SAM" id="MobiDB-lite"/>
    </source>
</evidence>
<feature type="region of interest" description="Disordered" evidence="1">
    <location>
        <begin position="23"/>
        <end position="55"/>
    </location>
</feature>
<dbReference type="Proteomes" id="UP000712600">
    <property type="component" value="Unassembled WGS sequence"/>
</dbReference>
<evidence type="ECO:0000313" key="3">
    <source>
        <dbReference type="Proteomes" id="UP000712600"/>
    </source>
</evidence>
<protein>
    <submittedName>
        <fullName evidence="2">Uncharacterized protein</fullName>
    </submittedName>
</protein>
<evidence type="ECO:0000313" key="2">
    <source>
        <dbReference type="EMBL" id="KAF3522095.1"/>
    </source>
</evidence>
<gene>
    <name evidence="2" type="ORF">F2Q69_00046263</name>
</gene>
<name>A0A8S9PJB0_BRACR</name>
<organism evidence="2 3">
    <name type="scientific">Brassica cretica</name>
    <name type="common">Mustard</name>
    <dbReference type="NCBI Taxonomy" id="69181"/>
    <lineage>
        <taxon>Eukaryota</taxon>
        <taxon>Viridiplantae</taxon>
        <taxon>Streptophyta</taxon>
        <taxon>Embryophyta</taxon>
        <taxon>Tracheophyta</taxon>
        <taxon>Spermatophyta</taxon>
        <taxon>Magnoliopsida</taxon>
        <taxon>eudicotyledons</taxon>
        <taxon>Gunneridae</taxon>
        <taxon>Pentapetalae</taxon>
        <taxon>rosids</taxon>
        <taxon>malvids</taxon>
        <taxon>Brassicales</taxon>
        <taxon>Brassicaceae</taxon>
        <taxon>Brassiceae</taxon>
        <taxon>Brassica</taxon>
    </lineage>
</organism>
<accession>A0A8S9PJB0</accession>
<dbReference type="EMBL" id="QGKX02001347">
    <property type="protein sequence ID" value="KAF3522095.1"/>
    <property type="molecule type" value="Genomic_DNA"/>
</dbReference>